<comment type="caution">
    <text evidence="1">The sequence shown here is derived from an EMBL/GenBank/DDBJ whole genome shotgun (WGS) entry which is preliminary data.</text>
</comment>
<dbReference type="Proteomes" id="UP001234297">
    <property type="component" value="Chromosome 7"/>
</dbReference>
<gene>
    <name evidence="1" type="ORF">MRB53_024038</name>
</gene>
<proteinExistence type="predicted"/>
<evidence type="ECO:0000313" key="1">
    <source>
        <dbReference type="EMBL" id="KAJ8630715.1"/>
    </source>
</evidence>
<keyword evidence="2" id="KW-1185">Reference proteome</keyword>
<evidence type="ECO:0000313" key="2">
    <source>
        <dbReference type="Proteomes" id="UP001234297"/>
    </source>
</evidence>
<name>A0ACC2LBL3_PERAE</name>
<sequence>MAKLATLLPLLLFLLSASLALSYNTERRRCESQCRQLQRPQDRERCMLRCREKYGEGEESRESEQSRNNPFFFDDESFRTPLKTQEGNLRVLDRFTKRSHLLRGIENYRLAVLEANPNAALMPTHIDADEVFFVVAGIATITLLRKENKDSYNLRKGDILRVEAGTTLYIINRDNKEQLFIARLMETISVPGQFQPFFGIGGRNPESYYMSFSKNILEAAFNTEYEKARKVFGENQEGAFLSVPREKIRQIAQQASSSSEGGRTHGGRWRGPFNLFEKHPAYSNQHGQMYEVDSSDYPALQAQSISVAYAIIRGGSMLAPYFNSKAFKVALVVDGKGYWELVSPYGSGRSGEGREWQEESVSYQRLRAQLSDGNGLVVPPGHPSAIVADRGQDLRVLLFGINAEKNQELWLAGRENIYNEMNNVEREMFFKAPEKEVREVLNAQRDAGIVEGPKGSQERESEGRGRAFQSILDFAGF</sequence>
<dbReference type="EMBL" id="CM056815">
    <property type="protein sequence ID" value="KAJ8630715.1"/>
    <property type="molecule type" value="Genomic_DNA"/>
</dbReference>
<accession>A0ACC2LBL3</accession>
<reference evidence="1 2" key="1">
    <citation type="journal article" date="2022" name="Hortic Res">
        <title>A haplotype resolved chromosomal level avocado genome allows analysis of novel avocado genes.</title>
        <authorList>
            <person name="Nath O."/>
            <person name="Fletcher S.J."/>
            <person name="Hayward A."/>
            <person name="Shaw L.M."/>
            <person name="Masouleh A.K."/>
            <person name="Furtado A."/>
            <person name="Henry R.J."/>
            <person name="Mitter N."/>
        </authorList>
    </citation>
    <scope>NUCLEOTIDE SEQUENCE [LARGE SCALE GENOMIC DNA]</scope>
    <source>
        <strain evidence="2">cv. Hass</strain>
    </source>
</reference>
<organism evidence="1 2">
    <name type="scientific">Persea americana</name>
    <name type="common">Avocado</name>
    <dbReference type="NCBI Taxonomy" id="3435"/>
    <lineage>
        <taxon>Eukaryota</taxon>
        <taxon>Viridiplantae</taxon>
        <taxon>Streptophyta</taxon>
        <taxon>Embryophyta</taxon>
        <taxon>Tracheophyta</taxon>
        <taxon>Spermatophyta</taxon>
        <taxon>Magnoliopsida</taxon>
        <taxon>Magnoliidae</taxon>
        <taxon>Laurales</taxon>
        <taxon>Lauraceae</taxon>
        <taxon>Persea</taxon>
    </lineage>
</organism>
<protein>
    <submittedName>
        <fullName evidence="1">Uncharacterized protein</fullName>
    </submittedName>
</protein>